<dbReference type="FunFam" id="3.40.50.10050:FF:000001">
    <property type="entry name" value="Translation initiation factor IF-2"/>
    <property type="match status" value="1"/>
</dbReference>
<dbReference type="Pfam" id="PF04760">
    <property type="entry name" value="IF2_N"/>
    <property type="match status" value="2"/>
</dbReference>
<evidence type="ECO:0000256" key="6">
    <source>
        <dbReference type="ARBA" id="ARBA00022741"/>
    </source>
</evidence>
<keyword evidence="8 10" id="KW-0342">GTP-binding</keyword>
<evidence type="ECO:0000256" key="4">
    <source>
        <dbReference type="ARBA" id="ARBA00022490"/>
    </source>
</evidence>
<keyword evidence="6 10" id="KW-0547">Nucleotide-binding</keyword>
<name>E7C3G5_9BACT</name>
<evidence type="ECO:0000256" key="11">
    <source>
        <dbReference type="RuleBase" id="RU000644"/>
    </source>
</evidence>
<dbReference type="PANTHER" id="PTHR43381">
    <property type="entry name" value="TRANSLATION INITIATION FACTOR IF-2-RELATED"/>
    <property type="match status" value="1"/>
</dbReference>
<dbReference type="CDD" id="cd01887">
    <property type="entry name" value="IF2_eIF5B"/>
    <property type="match status" value="1"/>
</dbReference>
<feature type="binding site" evidence="10">
    <location>
        <begin position="328"/>
        <end position="335"/>
    </location>
    <ligand>
        <name>GTP</name>
        <dbReference type="ChEBI" id="CHEBI:37565"/>
    </ligand>
</feature>
<feature type="compositionally biased region" description="Polar residues" evidence="13">
    <location>
        <begin position="181"/>
        <end position="193"/>
    </location>
</feature>
<evidence type="ECO:0000256" key="10">
    <source>
        <dbReference type="HAMAP-Rule" id="MF_00100"/>
    </source>
</evidence>
<comment type="subcellular location">
    <subcellularLocation>
        <location evidence="1 10 12">Cytoplasm</location>
    </subcellularLocation>
</comment>
<evidence type="ECO:0000313" key="15">
    <source>
        <dbReference type="EMBL" id="ADI21989.1"/>
    </source>
</evidence>
<organism evidence="15">
    <name type="scientific">uncultured myxobacterium HF0200_01L06</name>
    <dbReference type="NCBI Taxonomy" id="723556"/>
    <lineage>
        <taxon>Bacteria</taxon>
        <taxon>Pseudomonadati</taxon>
        <taxon>Myxococcota</taxon>
        <taxon>Myxococcia</taxon>
        <taxon>Myxococcales</taxon>
        <taxon>environmental samples</taxon>
    </lineage>
</organism>
<keyword evidence="7 10" id="KW-0648">Protein biosynthesis</keyword>
<feature type="region of interest" description="Disordered" evidence="13">
    <location>
        <begin position="49"/>
        <end position="235"/>
    </location>
</feature>
<dbReference type="PROSITE" id="PS51722">
    <property type="entry name" value="G_TR_2"/>
    <property type="match status" value="1"/>
</dbReference>
<dbReference type="GO" id="GO:0005829">
    <property type="term" value="C:cytosol"/>
    <property type="evidence" value="ECO:0007669"/>
    <property type="project" value="TreeGrafter"/>
</dbReference>
<dbReference type="FunFam" id="2.40.30.10:FF:000054">
    <property type="entry name" value="Translation initiation factor IF-2"/>
    <property type="match status" value="1"/>
</dbReference>
<dbReference type="InterPro" id="IPR023115">
    <property type="entry name" value="TIF_IF2_dom3"/>
</dbReference>
<evidence type="ECO:0000256" key="3">
    <source>
        <dbReference type="ARBA" id="ARBA00020675"/>
    </source>
</evidence>
<evidence type="ECO:0000256" key="2">
    <source>
        <dbReference type="ARBA" id="ARBA00007733"/>
    </source>
</evidence>
<dbReference type="InterPro" id="IPR044145">
    <property type="entry name" value="IF2_II"/>
</dbReference>
<evidence type="ECO:0000256" key="1">
    <source>
        <dbReference type="ARBA" id="ARBA00004496"/>
    </source>
</evidence>
<dbReference type="Gene3D" id="3.40.50.300">
    <property type="entry name" value="P-loop containing nucleotide triphosphate hydrolases"/>
    <property type="match status" value="1"/>
</dbReference>
<evidence type="ECO:0000256" key="5">
    <source>
        <dbReference type="ARBA" id="ARBA00022540"/>
    </source>
</evidence>
<feature type="compositionally biased region" description="Basic and acidic residues" evidence="13">
    <location>
        <begin position="49"/>
        <end position="67"/>
    </location>
</feature>
<dbReference type="NCBIfam" id="TIGR00487">
    <property type="entry name" value="IF-2"/>
    <property type="match status" value="1"/>
</dbReference>
<dbReference type="EMBL" id="GU567972">
    <property type="protein sequence ID" value="ADI21989.1"/>
    <property type="molecule type" value="Genomic_DNA"/>
</dbReference>
<dbReference type="InterPro" id="IPR053905">
    <property type="entry name" value="EF-G-like_DII"/>
</dbReference>
<dbReference type="InterPro" id="IPR015760">
    <property type="entry name" value="TIF_IF2"/>
</dbReference>
<dbReference type="Pfam" id="PF11987">
    <property type="entry name" value="IF-2"/>
    <property type="match status" value="1"/>
</dbReference>
<dbReference type="FunFam" id="3.40.50.300:FF:000019">
    <property type="entry name" value="Translation initiation factor IF-2"/>
    <property type="match status" value="1"/>
</dbReference>
<dbReference type="Pfam" id="PF03144">
    <property type="entry name" value="GTP_EFTU_D2"/>
    <property type="match status" value="1"/>
</dbReference>
<dbReference type="InterPro" id="IPR027417">
    <property type="entry name" value="P-loop_NTPase"/>
</dbReference>
<dbReference type="AlphaFoldDB" id="E7C3G5"/>
<evidence type="ECO:0000259" key="14">
    <source>
        <dbReference type="PROSITE" id="PS51722"/>
    </source>
</evidence>
<feature type="compositionally biased region" description="Acidic residues" evidence="13">
    <location>
        <begin position="84"/>
        <end position="105"/>
    </location>
</feature>
<comment type="function">
    <text evidence="9 10 11">One of the essential components for the initiation of protein synthesis. Protects formylmethionyl-tRNA from spontaneous hydrolysis and promotes its binding to the 30S ribosomal subunits. Also involved in the hydrolysis of GTP during the formation of the 70S ribosomal complex.</text>
</comment>
<dbReference type="HAMAP" id="MF_00100_B">
    <property type="entry name" value="IF_2_B"/>
    <property type="match status" value="1"/>
</dbReference>
<accession>E7C3G5</accession>
<feature type="compositionally biased region" description="Low complexity" evidence="13">
    <location>
        <begin position="135"/>
        <end position="164"/>
    </location>
</feature>
<dbReference type="InterPro" id="IPR009000">
    <property type="entry name" value="Transl_B-barrel_sf"/>
</dbReference>
<evidence type="ECO:0000256" key="9">
    <source>
        <dbReference type="ARBA" id="ARBA00025162"/>
    </source>
</evidence>
<dbReference type="NCBIfam" id="TIGR00231">
    <property type="entry name" value="small_GTP"/>
    <property type="match status" value="1"/>
</dbReference>
<dbReference type="Gene3D" id="3.40.50.10050">
    <property type="entry name" value="Translation initiation factor IF- 2, domain 3"/>
    <property type="match status" value="1"/>
</dbReference>
<feature type="binding site" evidence="10">
    <location>
        <begin position="374"/>
        <end position="378"/>
    </location>
    <ligand>
        <name>GTP</name>
        <dbReference type="ChEBI" id="CHEBI:37565"/>
    </ligand>
</feature>
<dbReference type="InterPro" id="IPR004161">
    <property type="entry name" value="EFTu-like_2"/>
</dbReference>
<feature type="region of interest" description="G-domain" evidence="10">
    <location>
        <begin position="322"/>
        <end position="470"/>
    </location>
</feature>
<feature type="domain" description="Tr-type G" evidence="14">
    <location>
        <begin position="319"/>
        <end position="488"/>
    </location>
</feature>
<evidence type="ECO:0000256" key="12">
    <source>
        <dbReference type="RuleBase" id="RU000645"/>
    </source>
</evidence>
<reference evidence="15" key="1">
    <citation type="submission" date="2010-01" db="EMBL/GenBank/DDBJ databases">
        <title>Genome fragments of uncultured bacteria from the North Pacific subtropical Gyre.</title>
        <authorList>
            <person name="Pham V.D."/>
            <person name="Delong E.F."/>
        </authorList>
    </citation>
    <scope>NUCLEOTIDE SEQUENCE</scope>
</reference>
<comment type="similarity">
    <text evidence="2 10 11">Belongs to the TRAFAC class translation factor GTPase superfamily. Classic translation factor GTPase family. IF-2 subfamily.</text>
</comment>
<dbReference type="InterPro" id="IPR005225">
    <property type="entry name" value="Small_GTP-bd"/>
</dbReference>
<dbReference type="PROSITE" id="PS01176">
    <property type="entry name" value="IF2"/>
    <property type="match status" value="1"/>
</dbReference>
<dbReference type="CDD" id="cd03702">
    <property type="entry name" value="IF2_mtIF2_II"/>
    <property type="match status" value="1"/>
</dbReference>
<evidence type="ECO:0000256" key="7">
    <source>
        <dbReference type="ARBA" id="ARBA00022917"/>
    </source>
</evidence>
<protein>
    <recommendedName>
        <fullName evidence="3 10">Translation initiation factor IF-2</fullName>
    </recommendedName>
</protein>
<proteinExistence type="inferred from homology"/>
<keyword evidence="4 10" id="KW-0963">Cytoplasm</keyword>
<dbReference type="SUPFAM" id="SSF52156">
    <property type="entry name" value="Initiation factor IF2/eIF5b, domain 3"/>
    <property type="match status" value="1"/>
</dbReference>
<dbReference type="Gene3D" id="1.10.10.2480">
    <property type="match status" value="1"/>
</dbReference>
<evidence type="ECO:0000256" key="8">
    <source>
        <dbReference type="ARBA" id="ARBA00023134"/>
    </source>
</evidence>
<feature type="compositionally biased region" description="Low complexity" evidence="13">
    <location>
        <begin position="199"/>
        <end position="209"/>
    </location>
</feature>
<dbReference type="Gene3D" id="2.40.30.10">
    <property type="entry name" value="Translation factors"/>
    <property type="match status" value="2"/>
</dbReference>
<dbReference type="Pfam" id="PF22042">
    <property type="entry name" value="EF-G_D2"/>
    <property type="match status" value="1"/>
</dbReference>
<dbReference type="SUPFAM" id="SSF52540">
    <property type="entry name" value="P-loop containing nucleoside triphosphate hydrolases"/>
    <property type="match status" value="1"/>
</dbReference>
<dbReference type="InterPro" id="IPR036925">
    <property type="entry name" value="TIF_IF2_dom3_sf"/>
</dbReference>
<sequence>MKIRAYKLAEELGIDRNEFVEKAKEAGIELRSAMAALEPQEVEALREKLGGARASRSMEEQRVERKGSTAVIRRRRKAVAEPEPVAEAEAEPDASLEEALPDELAADAVSAPPSEADSVSTPADAEATESDEPAADATPTPAVPAEQPAAEKAPQPKVAQPQSPSDRKGRHRKRVREVVNLQEQEQFARQLTSRRGAPRRPAGAVPRATRNPRSRRRDPAAKQPLVPKPAEPQQRVVRLEGDISVGELAKQLGVKAAQLQGQLMALGTMVSVNQSIPVDVVEELATKMSFEVQDVGFKEEAYLEPVPADPEEVDTESSIRSPIVTVMGHVDHGKTSLLDAIRKTKVVDGEAGGITQHIGAYQVETNGATLTFIDTPGHAAFTEMRARGAKVTDIVVLVVAATDGVMPQTVEAIEHAKAAGVPIVVAVNKCDLPNANPAQARQKLMEYDLISEEFGGDVVCVDISAKTGDGLDQLLEMIGLQAELLELTAVSDCRAKGIVLEAELDRGRGPLATALILEGSLKRGDVMVVGQMHGRVRQMEDDSGSRLEEAGPSAPVRVIGLGGVPTAGDSFYVVESERVARQIVGHREEKGRAKPVQAAPPVTLEEFFAQSDGAGQKELPLVLKADVQGTCEAVRDALEKLSTDEVKLKILSAGVGGITENDIMLAKASGAIVVGFHVRPDTASRRAAEQQGVDVRIYRVIMNLVDEVRSAMAGLLPPTLKEQVMGRAEVRDLFTVPRVGTIAGSYVTEGHMRRNGQCRLIRDGVEIYDGRLGSLRRFKDDVREVQNGFECGVGIDGYNDVKVGDVIEVYEVEEQPATL</sequence>
<dbReference type="InterPro" id="IPR006847">
    <property type="entry name" value="IF2_N"/>
</dbReference>
<dbReference type="CDD" id="cd03692">
    <property type="entry name" value="mtIF2_IVc"/>
    <property type="match status" value="1"/>
</dbReference>
<dbReference type="InterPro" id="IPR000178">
    <property type="entry name" value="TF_IF2_bacterial-like"/>
</dbReference>
<feature type="binding site" evidence="10">
    <location>
        <begin position="428"/>
        <end position="431"/>
    </location>
    <ligand>
        <name>GTP</name>
        <dbReference type="ChEBI" id="CHEBI:37565"/>
    </ligand>
</feature>
<dbReference type="SUPFAM" id="SSF50447">
    <property type="entry name" value="Translation proteins"/>
    <property type="match status" value="2"/>
</dbReference>
<dbReference type="GO" id="GO:0005525">
    <property type="term" value="F:GTP binding"/>
    <property type="evidence" value="ECO:0007669"/>
    <property type="project" value="UniProtKB-KW"/>
</dbReference>
<dbReference type="GO" id="GO:0003924">
    <property type="term" value="F:GTPase activity"/>
    <property type="evidence" value="ECO:0007669"/>
    <property type="project" value="UniProtKB-UniRule"/>
</dbReference>
<dbReference type="GO" id="GO:0003743">
    <property type="term" value="F:translation initiation factor activity"/>
    <property type="evidence" value="ECO:0007669"/>
    <property type="project" value="UniProtKB-UniRule"/>
</dbReference>
<evidence type="ECO:0000256" key="13">
    <source>
        <dbReference type="SAM" id="MobiDB-lite"/>
    </source>
</evidence>
<dbReference type="FunFam" id="2.40.30.10:FF:000008">
    <property type="entry name" value="Translation initiation factor IF-2"/>
    <property type="match status" value="1"/>
</dbReference>
<dbReference type="Pfam" id="PF00009">
    <property type="entry name" value="GTP_EFTU"/>
    <property type="match status" value="1"/>
</dbReference>
<dbReference type="InterPro" id="IPR000795">
    <property type="entry name" value="T_Tr_GTP-bd_dom"/>
</dbReference>
<dbReference type="PANTHER" id="PTHR43381:SF5">
    <property type="entry name" value="TR-TYPE G DOMAIN-CONTAINING PROTEIN"/>
    <property type="match status" value="1"/>
</dbReference>
<gene>
    <name evidence="10" type="primary">infB</name>
</gene>
<keyword evidence="5 10" id="KW-0396">Initiation factor</keyword>